<reference evidence="1" key="2">
    <citation type="submission" date="2020-09" db="EMBL/GenBank/DDBJ databases">
        <authorList>
            <person name="Sun Q."/>
            <person name="Zhou Y."/>
        </authorList>
    </citation>
    <scope>NUCLEOTIDE SEQUENCE</scope>
    <source>
        <strain evidence="1">CGMCC 1.15448</strain>
    </source>
</reference>
<comment type="caution">
    <text evidence="1">The sequence shown here is derived from an EMBL/GenBank/DDBJ whole genome shotgun (WGS) entry which is preliminary data.</text>
</comment>
<protein>
    <recommendedName>
        <fullName evidence="3">Delta-aminolevulinic acid dehydratase</fullName>
    </recommendedName>
</protein>
<dbReference type="InterPro" id="IPR008930">
    <property type="entry name" value="Terpenoid_cyclase/PrenylTrfase"/>
</dbReference>
<keyword evidence="2" id="KW-1185">Reference proteome</keyword>
<evidence type="ECO:0000313" key="1">
    <source>
        <dbReference type="EMBL" id="GGB06406.1"/>
    </source>
</evidence>
<evidence type="ECO:0000313" key="2">
    <source>
        <dbReference type="Proteomes" id="UP000607559"/>
    </source>
</evidence>
<dbReference type="Gene3D" id="1.50.10.20">
    <property type="match status" value="1"/>
</dbReference>
<proteinExistence type="predicted"/>
<dbReference type="AlphaFoldDB" id="A0A8J2UEG5"/>
<dbReference type="Proteomes" id="UP000607559">
    <property type="component" value="Unassembled WGS sequence"/>
</dbReference>
<reference evidence="1" key="1">
    <citation type="journal article" date="2014" name="Int. J. Syst. Evol. Microbiol.">
        <title>Complete genome sequence of Corynebacterium casei LMG S-19264T (=DSM 44701T), isolated from a smear-ripened cheese.</title>
        <authorList>
            <consortium name="US DOE Joint Genome Institute (JGI-PGF)"/>
            <person name="Walter F."/>
            <person name="Albersmeier A."/>
            <person name="Kalinowski J."/>
            <person name="Ruckert C."/>
        </authorList>
    </citation>
    <scope>NUCLEOTIDE SEQUENCE</scope>
    <source>
        <strain evidence="1">CGMCC 1.15448</strain>
    </source>
</reference>
<accession>A0A8J2UEG5</accession>
<gene>
    <name evidence="1" type="ORF">GCM10011511_32290</name>
</gene>
<name>A0A8J2UEG5_9BACT</name>
<evidence type="ECO:0008006" key="3">
    <source>
        <dbReference type="Google" id="ProtNLM"/>
    </source>
</evidence>
<organism evidence="1 2">
    <name type="scientific">Puia dinghuensis</name>
    <dbReference type="NCBI Taxonomy" id="1792502"/>
    <lineage>
        <taxon>Bacteria</taxon>
        <taxon>Pseudomonadati</taxon>
        <taxon>Bacteroidota</taxon>
        <taxon>Chitinophagia</taxon>
        <taxon>Chitinophagales</taxon>
        <taxon>Chitinophagaceae</taxon>
        <taxon>Puia</taxon>
    </lineage>
</organism>
<dbReference type="RefSeq" id="WP_188933455.1">
    <property type="nucleotide sequence ID" value="NZ_BMJC01000003.1"/>
</dbReference>
<sequence>MPLSSVRSFSSLKVFCENKEFAGWDPYDGLNSRLFQSLPGLRQSRWARLAWIQFFKLSPVNLRRIAFVPEEHNAKGLALFLTGYCYLYKTEPKDEYREKIVFLADKIIGLASGGYAGACWGYNFDWQARAFFQPRHTPTVVATSFVADALLTAGDTLKESRWQDTALSSARFVLNDLNRTYDEKGNFSFSYSPLDKTQVFNASLLGARLLARVYSYTGETLLRDEARKAVQYASDRQQPDGAWAYGTLPYHAWVDNFHTGFNLECIYQYQQFTGDASFQPFLEKGFSYYLQHFFTDGGIPKYYNNKTFPVDIHSPAQLMATLYKMNRMAEHQELADKVLDWTIRKMQAPQGYFFYQKRRLMSSRINYMRWAQAWMFYAFCCYFASSNSKKWINEL</sequence>
<dbReference type="EMBL" id="BMJC01000003">
    <property type="protein sequence ID" value="GGB06406.1"/>
    <property type="molecule type" value="Genomic_DNA"/>
</dbReference>
<dbReference type="SUPFAM" id="SSF48239">
    <property type="entry name" value="Terpenoid cyclases/Protein prenyltransferases"/>
    <property type="match status" value="1"/>
</dbReference>